<evidence type="ECO:0000256" key="1">
    <source>
        <dbReference type="SAM" id="MobiDB-lite"/>
    </source>
</evidence>
<gene>
    <name evidence="2" type="ORF">BLNAU_3063</name>
</gene>
<reference evidence="2 3" key="1">
    <citation type="journal article" date="2022" name="bioRxiv">
        <title>Genomics of Preaxostyla Flagellates Illuminates Evolutionary Transitions and the Path Towards Mitochondrial Loss.</title>
        <authorList>
            <person name="Novak L.V.F."/>
            <person name="Treitli S.C."/>
            <person name="Pyrih J."/>
            <person name="Halakuc P."/>
            <person name="Pipaliya S.V."/>
            <person name="Vacek V."/>
            <person name="Brzon O."/>
            <person name="Soukal P."/>
            <person name="Eme L."/>
            <person name="Dacks J.B."/>
            <person name="Karnkowska A."/>
            <person name="Elias M."/>
            <person name="Hampl V."/>
        </authorList>
    </citation>
    <scope>NUCLEOTIDE SEQUENCE [LARGE SCALE GENOMIC DNA]</scope>
    <source>
        <strain evidence="2">NAU3</strain>
        <tissue evidence="2">Gut</tissue>
    </source>
</reference>
<sequence>MSLDPSVFQKNSEADTPHMSVSLPTIDSEREPFLHFPLNTELSSQDESMIYNSLVALVKAEYPFDDALQDKAVLFLQYLEPELNYEDLHATIVTCLVPSSDKPCSSFVESISTLLSSPHTKVVEATLFLLSTTILDSSTEIKYQLVVSDVVTNVLATVRPHTLPVSGNEEMFKDLIRIVRFGTILTYPSHLENLGITTAAATYKLREMIFQKVVLPSSRLVGSLISNRHLLSIDLLSNVLYLLTQLLRIAPFHRPTLEYVLGSQIAMAIPSCLSSIENSTHIYHAISLLRISFEGWKEHDSELAQSAKRMIQALISEGFENTLEQILKRDKNEHFGELLKETNGKSICKPSGQWDDSLLFSIESGIAALHARTAAVHSRLPFEEKSTIYCSLVFLVKTKFAFNNALQAKAAQFLKSLEPERGEEEEAETLVTDLVPSSSESPIVAAAFSFLNETMSSSPTEIRCDLVQYDLSLKGWKKQGPEAAQYGHRMLRALFSEGFEDTLEQMMKIAQDEYHNNITDHHCHLLSKLLGSNVKRW</sequence>
<dbReference type="InterPro" id="IPR016024">
    <property type="entry name" value="ARM-type_fold"/>
</dbReference>
<protein>
    <submittedName>
        <fullName evidence="2">Uncharacterized protein</fullName>
    </submittedName>
</protein>
<proteinExistence type="predicted"/>
<evidence type="ECO:0000313" key="2">
    <source>
        <dbReference type="EMBL" id="KAK2962007.1"/>
    </source>
</evidence>
<dbReference type="SUPFAM" id="SSF48371">
    <property type="entry name" value="ARM repeat"/>
    <property type="match status" value="1"/>
</dbReference>
<dbReference type="EMBL" id="JARBJD010000013">
    <property type="protein sequence ID" value="KAK2962007.1"/>
    <property type="molecule type" value="Genomic_DNA"/>
</dbReference>
<comment type="caution">
    <text evidence="2">The sequence shown here is derived from an EMBL/GenBank/DDBJ whole genome shotgun (WGS) entry which is preliminary data.</text>
</comment>
<accession>A0ABQ9YE15</accession>
<organism evidence="2 3">
    <name type="scientific">Blattamonas nauphoetae</name>
    <dbReference type="NCBI Taxonomy" id="2049346"/>
    <lineage>
        <taxon>Eukaryota</taxon>
        <taxon>Metamonada</taxon>
        <taxon>Preaxostyla</taxon>
        <taxon>Oxymonadida</taxon>
        <taxon>Blattamonas</taxon>
    </lineage>
</organism>
<dbReference type="Proteomes" id="UP001281761">
    <property type="component" value="Unassembled WGS sequence"/>
</dbReference>
<feature type="region of interest" description="Disordered" evidence="1">
    <location>
        <begin position="1"/>
        <end position="22"/>
    </location>
</feature>
<name>A0ABQ9YE15_9EUKA</name>
<evidence type="ECO:0000313" key="3">
    <source>
        <dbReference type="Proteomes" id="UP001281761"/>
    </source>
</evidence>
<keyword evidence="3" id="KW-1185">Reference proteome</keyword>